<reference evidence="3" key="1">
    <citation type="submission" date="2023-01" db="EMBL/GenBank/DDBJ databases">
        <title>The chitinases involved in constricting ring structure development in the nematode-trapping fungus Drechslerella dactyloides.</title>
        <authorList>
            <person name="Wang R."/>
            <person name="Zhang L."/>
            <person name="Tang P."/>
            <person name="Li S."/>
            <person name="Liang L."/>
        </authorList>
    </citation>
    <scope>NUCLEOTIDE SEQUENCE</scope>
    <source>
        <strain evidence="3">YMF1.00031</strain>
    </source>
</reference>
<name>A0AAD6J0S6_DREDA</name>
<evidence type="ECO:0000313" key="4">
    <source>
        <dbReference type="Proteomes" id="UP001221413"/>
    </source>
</evidence>
<dbReference type="InterPro" id="IPR029058">
    <property type="entry name" value="AB_hydrolase_fold"/>
</dbReference>
<protein>
    <recommendedName>
        <fullName evidence="2">AB hydrolase-1 domain-containing protein</fullName>
    </recommendedName>
</protein>
<dbReference type="PANTHER" id="PTHR45763:SF46">
    <property type="entry name" value="AB HYDROLASE-1 DOMAIN-CONTAINING PROTEIN"/>
    <property type="match status" value="1"/>
</dbReference>
<comment type="caution">
    <text evidence="3">The sequence shown here is derived from an EMBL/GenBank/DDBJ whole genome shotgun (WGS) entry which is preliminary data.</text>
</comment>
<evidence type="ECO:0000256" key="1">
    <source>
        <dbReference type="SAM" id="MobiDB-lite"/>
    </source>
</evidence>
<dbReference type="EMBL" id="JAQGDS010000003">
    <property type="protein sequence ID" value="KAJ6262265.1"/>
    <property type="molecule type" value="Genomic_DNA"/>
</dbReference>
<evidence type="ECO:0000313" key="3">
    <source>
        <dbReference type="EMBL" id="KAJ6262265.1"/>
    </source>
</evidence>
<dbReference type="Pfam" id="PF00561">
    <property type="entry name" value="Abhydrolase_1"/>
    <property type="match status" value="1"/>
</dbReference>
<evidence type="ECO:0000259" key="2">
    <source>
        <dbReference type="Pfam" id="PF00561"/>
    </source>
</evidence>
<dbReference type="AlphaFoldDB" id="A0AAD6J0S6"/>
<feature type="region of interest" description="Disordered" evidence="1">
    <location>
        <begin position="389"/>
        <end position="425"/>
    </location>
</feature>
<proteinExistence type="predicted"/>
<accession>A0AAD6J0S6</accession>
<dbReference type="Proteomes" id="UP001221413">
    <property type="component" value="Unassembled WGS sequence"/>
</dbReference>
<feature type="compositionally biased region" description="Polar residues" evidence="1">
    <location>
        <begin position="394"/>
        <end position="413"/>
    </location>
</feature>
<dbReference type="PANTHER" id="PTHR45763">
    <property type="entry name" value="HYDROLASE, ALPHA/BETA FOLD FAMILY PROTEIN, EXPRESSED-RELATED"/>
    <property type="match status" value="1"/>
</dbReference>
<dbReference type="Gene3D" id="3.40.50.1820">
    <property type="entry name" value="alpha/beta hydrolase"/>
    <property type="match status" value="1"/>
</dbReference>
<feature type="domain" description="AB hydrolase-1" evidence="2">
    <location>
        <begin position="447"/>
        <end position="706"/>
    </location>
</feature>
<dbReference type="SUPFAM" id="SSF53448">
    <property type="entry name" value="Nucleotide-diphospho-sugar transferases"/>
    <property type="match status" value="1"/>
</dbReference>
<sequence length="719" mass="81845">MPPISLNRRAITALIGGFALLLIISGAITHHVRPDIIPNHLSWTKSLLPAPFQENLPPPEKETPIQPFQEEIFPLAKDGKIPKINPLNAIANNDLKTPLFIGFTRNWYLLEQAVVSYLTAGWPASDIIVVDNTGVMDSNLRGLLSAKNPWYLNHTRLGQLGVSVKRTPTLLTFAQLQNFFINYAVEQNWDYFFWSHMDVVVLSKEYEQPYKSFYTRVLECLRHARDSKDKWALKFFAYDWLTLVKVDAMKDVGGWDTQIPFYMTDCDMYERLFQRNYTQDSWDAGHIFDVASHLHDLSVLYPDAGEESTLDTTRFKELKIELERMMTEKQQNKKGRNTWQAIQDGGQGEPFWRNPKGFEKAINFWIEKGRELFRLKWNYPDCDIIKAGRRAGDDTTQPPYTTATSSSETSKNAATIPPPPEGELTTLTLPTGRNITYRCYGPPNGKPMFYFHGTPGGAIESAAFKPFIYTRNIRIIGPSRPGLGQSDMQPGRKLSDHADDVLAIADSLGIDKFKVMGASGGGPYSLACANVIPRDRLTGVAVVAGVTPWHLGREGMDTQGWLRFVITRYLTFIQGPIARWYWDKYVTGKGRDVLEAIIRRELEFIARDLSPKDKEAMADEKTINAEIDAFHEAYERGVEGAVEDGRVIITRDWEFRVEDIPYEGIKLYYGTEDKATPVRPARKMQKLMRNATLKEYEGEGHWSIFKNCGGDIFDDFMKN</sequence>
<dbReference type="InterPro" id="IPR029044">
    <property type="entry name" value="Nucleotide-diphossugar_trans"/>
</dbReference>
<keyword evidence="4" id="KW-1185">Reference proteome</keyword>
<organism evidence="3 4">
    <name type="scientific">Drechslerella dactyloides</name>
    <name type="common">Nematode-trapping fungus</name>
    <name type="synonym">Arthrobotrys dactyloides</name>
    <dbReference type="NCBI Taxonomy" id="74499"/>
    <lineage>
        <taxon>Eukaryota</taxon>
        <taxon>Fungi</taxon>
        <taxon>Dikarya</taxon>
        <taxon>Ascomycota</taxon>
        <taxon>Pezizomycotina</taxon>
        <taxon>Orbiliomycetes</taxon>
        <taxon>Orbiliales</taxon>
        <taxon>Orbiliaceae</taxon>
        <taxon>Drechslerella</taxon>
    </lineage>
</organism>
<gene>
    <name evidence="3" type="ORF">Dda_3071</name>
</gene>
<dbReference type="SUPFAM" id="SSF53474">
    <property type="entry name" value="alpha/beta-Hydrolases"/>
    <property type="match status" value="1"/>
</dbReference>
<dbReference type="InterPro" id="IPR000073">
    <property type="entry name" value="AB_hydrolase_1"/>
</dbReference>